<feature type="transmembrane region" description="Helical" evidence="1">
    <location>
        <begin position="20"/>
        <end position="49"/>
    </location>
</feature>
<keyword evidence="3" id="KW-1185">Reference proteome</keyword>
<sequence>MPIFWWQLTAAQKLRRFKHLSWLALGLIGLLFWRLEFWLALGLSLLIVLDWTTTWQLLSLRANLTR</sequence>
<reference evidence="3" key="1">
    <citation type="journal article" date="2019" name="Int. J. Syst. Evol. Microbiol.">
        <title>The Global Catalogue of Microorganisms (GCM) 10K type strain sequencing project: providing services to taxonomists for standard genome sequencing and annotation.</title>
        <authorList>
            <consortium name="The Broad Institute Genomics Platform"/>
            <consortium name="The Broad Institute Genome Sequencing Center for Infectious Disease"/>
            <person name="Wu L."/>
            <person name="Ma J."/>
        </authorList>
    </citation>
    <scope>NUCLEOTIDE SEQUENCE [LARGE SCALE GENOMIC DNA]</scope>
    <source>
        <strain evidence="3">CCM 8937</strain>
    </source>
</reference>
<comment type="caution">
    <text evidence="2">The sequence shown here is derived from an EMBL/GenBank/DDBJ whole genome shotgun (WGS) entry which is preliminary data.</text>
</comment>
<keyword evidence="1" id="KW-1133">Transmembrane helix</keyword>
<name>A0ABW4BND8_9LACO</name>
<gene>
    <name evidence="2" type="ORF">ACFQ4R_05585</name>
</gene>
<dbReference type="EMBL" id="JBHTOH010000034">
    <property type="protein sequence ID" value="MFD1411080.1"/>
    <property type="molecule type" value="Genomic_DNA"/>
</dbReference>
<evidence type="ECO:0000256" key="1">
    <source>
        <dbReference type="SAM" id="Phobius"/>
    </source>
</evidence>
<dbReference type="Proteomes" id="UP001597191">
    <property type="component" value="Unassembled WGS sequence"/>
</dbReference>
<dbReference type="RefSeq" id="WP_125648820.1">
    <property type="nucleotide sequence ID" value="NZ_JBHTOH010000034.1"/>
</dbReference>
<protein>
    <submittedName>
        <fullName evidence="2">Uncharacterized protein</fullName>
    </submittedName>
</protein>
<proteinExistence type="predicted"/>
<keyword evidence="1" id="KW-0472">Membrane</keyword>
<keyword evidence="1" id="KW-0812">Transmembrane</keyword>
<evidence type="ECO:0000313" key="2">
    <source>
        <dbReference type="EMBL" id="MFD1411080.1"/>
    </source>
</evidence>
<accession>A0ABW4BND8</accession>
<organism evidence="2 3">
    <name type="scientific">Lapidilactobacillus gannanensis</name>
    <dbReference type="NCBI Taxonomy" id="2486002"/>
    <lineage>
        <taxon>Bacteria</taxon>
        <taxon>Bacillati</taxon>
        <taxon>Bacillota</taxon>
        <taxon>Bacilli</taxon>
        <taxon>Lactobacillales</taxon>
        <taxon>Lactobacillaceae</taxon>
        <taxon>Lapidilactobacillus</taxon>
    </lineage>
</organism>
<evidence type="ECO:0000313" key="3">
    <source>
        <dbReference type="Proteomes" id="UP001597191"/>
    </source>
</evidence>